<keyword evidence="13 14" id="KW-0342">GTP-binding</keyword>
<dbReference type="PANTHER" id="PTHR34848:SF1">
    <property type="entry name" value="BIFUNCTIONAL ADENOSYLCOBALAMIN BIOSYNTHESIS PROTEIN COBU"/>
    <property type="match status" value="1"/>
</dbReference>
<evidence type="ECO:0000256" key="7">
    <source>
        <dbReference type="ARBA" id="ARBA00007490"/>
    </source>
</evidence>
<evidence type="ECO:0000256" key="11">
    <source>
        <dbReference type="ARBA" id="ARBA00022777"/>
    </source>
</evidence>
<dbReference type="InterPro" id="IPR003203">
    <property type="entry name" value="CobU/CobP"/>
</dbReference>
<keyword evidence="11 14" id="KW-0418">Kinase</keyword>
<dbReference type="CDD" id="cd00544">
    <property type="entry name" value="CobU"/>
    <property type="match status" value="1"/>
</dbReference>
<dbReference type="Proteomes" id="UP000244081">
    <property type="component" value="Unassembled WGS sequence"/>
</dbReference>
<keyword evidence="9 14" id="KW-0808">Transferase</keyword>
<dbReference type="SUPFAM" id="SSF52540">
    <property type="entry name" value="P-loop containing nucleoside triphosphate hydrolases"/>
    <property type="match status" value="1"/>
</dbReference>
<evidence type="ECO:0000256" key="10">
    <source>
        <dbReference type="ARBA" id="ARBA00022741"/>
    </source>
</evidence>
<evidence type="ECO:0000256" key="14">
    <source>
        <dbReference type="PIRNR" id="PIRNR006135"/>
    </source>
</evidence>
<sequence>MMIETTLILGGARSGKSRHAEALAEASGLEKVYVATGQGGDAEMAERIVRHQARRGSDWKTIEEPLDLTGILAGEGLSSRVLLIDCLTLWLSNVMLDGRDVEAETAALVAAIDARAGPVLFVSNEIGLGLVPETPLGREFRDCQGLLNQAVAAVVPHVIFVAAGLPLTLKDNQNTGGAE</sequence>
<reference evidence="17 18" key="1">
    <citation type="submission" date="2018-04" db="EMBL/GenBank/DDBJ databases">
        <title>Genomic Encyclopedia of Archaeal and Bacterial Type Strains, Phase II (KMG-II): from individual species to whole genera.</title>
        <authorList>
            <person name="Goeker M."/>
        </authorList>
    </citation>
    <scope>NUCLEOTIDE SEQUENCE [LARGE SCALE GENOMIC DNA]</scope>
    <source>
        <strain evidence="17 18">DSM 23382</strain>
    </source>
</reference>
<dbReference type="Pfam" id="PF02283">
    <property type="entry name" value="CobU"/>
    <property type="match status" value="1"/>
</dbReference>
<comment type="similarity">
    <text evidence="7 14">Belongs to the CobU/CobP family.</text>
</comment>
<dbReference type="GO" id="GO:0005525">
    <property type="term" value="F:GTP binding"/>
    <property type="evidence" value="ECO:0007669"/>
    <property type="project" value="UniProtKB-UniRule"/>
</dbReference>
<dbReference type="EC" id="2.7.7.62" evidence="14"/>
<dbReference type="AlphaFoldDB" id="A0A2T5V9F8"/>
<dbReference type="Gene3D" id="3.40.50.300">
    <property type="entry name" value="P-loop containing nucleotide triphosphate hydrolases"/>
    <property type="match status" value="1"/>
</dbReference>
<feature type="binding site" evidence="16">
    <location>
        <begin position="35"/>
        <end position="37"/>
    </location>
    <ligand>
        <name>GTP</name>
        <dbReference type="ChEBI" id="CHEBI:37565"/>
    </ligand>
</feature>
<keyword evidence="18" id="KW-1185">Reference proteome</keyword>
<dbReference type="PIRSF" id="PIRSF006135">
    <property type="entry name" value="CobU"/>
    <property type="match status" value="1"/>
</dbReference>
<comment type="pathway">
    <text evidence="6 14">Cofactor biosynthesis; adenosylcobalamin biosynthesis; adenosylcobalamin from cob(II)yrinate a,c-diamide: step 5/7.</text>
</comment>
<evidence type="ECO:0000256" key="15">
    <source>
        <dbReference type="PIRSR" id="PIRSR006135-1"/>
    </source>
</evidence>
<keyword evidence="8 14" id="KW-0169">Cobalamin biosynthesis</keyword>
<comment type="catalytic activity">
    <reaction evidence="3">
        <text>adenosylcob(III)inamide + GTP = adenosylcob(III)inamide phosphate + GDP + H(+)</text>
        <dbReference type="Rhea" id="RHEA:15765"/>
        <dbReference type="ChEBI" id="CHEBI:2480"/>
        <dbReference type="ChEBI" id="CHEBI:15378"/>
        <dbReference type="ChEBI" id="CHEBI:37565"/>
        <dbReference type="ChEBI" id="CHEBI:58189"/>
        <dbReference type="ChEBI" id="CHEBI:58502"/>
        <dbReference type="EC" id="2.7.1.156"/>
    </reaction>
</comment>
<name>A0A2T5V9F8_9HYPH</name>
<organism evidence="17 18">
    <name type="scientific">Breoghania corrubedonensis</name>
    <dbReference type="NCBI Taxonomy" id="665038"/>
    <lineage>
        <taxon>Bacteria</taxon>
        <taxon>Pseudomonadati</taxon>
        <taxon>Pseudomonadota</taxon>
        <taxon>Alphaproteobacteria</taxon>
        <taxon>Hyphomicrobiales</taxon>
        <taxon>Stappiaceae</taxon>
        <taxon>Breoghania</taxon>
    </lineage>
</organism>
<evidence type="ECO:0000256" key="4">
    <source>
        <dbReference type="ARBA" id="ARBA00003889"/>
    </source>
</evidence>
<evidence type="ECO:0000256" key="2">
    <source>
        <dbReference type="ARBA" id="ARBA00000711"/>
    </source>
</evidence>
<comment type="catalytic activity">
    <reaction evidence="1 14">
        <text>adenosylcob(III)inamide + ATP = adenosylcob(III)inamide phosphate + ADP + H(+)</text>
        <dbReference type="Rhea" id="RHEA:15769"/>
        <dbReference type="ChEBI" id="CHEBI:2480"/>
        <dbReference type="ChEBI" id="CHEBI:15378"/>
        <dbReference type="ChEBI" id="CHEBI:30616"/>
        <dbReference type="ChEBI" id="CHEBI:58502"/>
        <dbReference type="ChEBI" id="CHEBI:456216"/>
        <dbReference type="EC" id="2.7.1.156"/>
    </reaction>
</comment>
<comment type="function">
    <text evidence="4 14">Catalyzes ATP-dependent phosphorylation of adenosylcobinamide and addition of GMP to adenosylcobinamide phosphate.</text>
</comment>
<evidence type="ECO:0000313" key="17">
    <source>
        <dbReference type="EMBL" id="PTW60393.1"/>
    </source>
</evidence>
<evidence type="ECO:0000256" key="12">
    <source>
        <dbReference type="ARBA" id="ARBA00022840"/>
    </source>
</evidence>
<feature type="active site" description="GMP-histidine intermediate" evidence="15">
    <location>
        <position position="51"/>
    </location>
</feature>
<evidence type="ECO:0000313" key="18">
    <source>
        <dbReference type="Proteomes" id="UP000244081"/>
    </source>
</evidence>
<evidence type="ECO:0000256" key="6">
    <source>
        <dbReference type="ARBA" id="ARBA00005159"/>
    </source>
</evidence>
<proteinExistence type="inferred from homology"/>
<feature type="binding site" evidence="16">
    <location>
        <begin position="10"/>
        <end position="17"/>
    </location>
    <ligand>
        <name>GTP</name>
        <dbReference type="ChEBI" id="CHEBI:37565"/>
    </ligand>
</feature>
<dbReference type="NCBIfam" id="NF004469">
    <property type="entry name" value="PRK05800.1"/>
    <property type="match status" value="1"/>
</dbReference>
<evidence type="ECO:0000256" key="5">
    <source>
        <dbReference type="ARBA" id="ARBA00004692"/>
    </source>
</evidence>
<dbReference type="PANTHER" id="PTHR34848">
    <property type="match status" value="1"/>
</dbReference>
<dbReference type="InterPro" id="IPR027417">
    <property type="entry name" value="P-loop_NTPase"/>
</dbReference>
<evidence type="ECO:0000256" key="8">
    <source>
        <dbReference type="ARBA" id="ARBA00022573"/>
    </source>
</evidence>
<dbReference type="GO" id="GO:0043752">
    <property type="term" value="F:adenosylcobinamide kinase activity"/>
    <property type="evidence" value="ECO:0007669"/>
    <property type="project" value="UniProtKB-EC"/>
</dbReference>
<feature type="binding site" evidence="16">
    <location>
        <position position="63"/>
    </location>
    <ligand>
        <name>GTP</name>
        <dbReference type="ChEBI" id="CHEBI:37565"/>
    </ligand>
</feature>
<comment type="catalytic activity">
    <reaction evidence="2 14">
        <text>adenosylcob(III)inamide phosphate + GTP + H(+) = adenosylcob(III)inamide-GDP + diphosphate</text>
        <dbReference type="Rhea" id="RHEA:22712"/>
        <dbReference type="ChEBI" id="CHEBI:15378"/>
        <dbReference type="ChEBI" id="CHEBI:33019"/>
        <dbReference type="ChEBI" id="CHEBI:37565"/>
        <dbReference type="ChEBI" id="CHEBI:58502"/>
        <dbReference type="ChEBI" id="CHEBI:60487"/>
        <dbReference type="EC" id="2.7.7.62"/>
    </reaction>
</comment>
<keyword evidence="12 14" id="KW-0067">ATP-binding</keyword>
<evidence type="ECO:0000256" key="1">
    <source>
        <dbReference type="ARBA" id="ARBA00000312"/>
    </source>
</evidence>
<feature type="binding site" evidence="16">
    <location>
        <position position="85"/>
    </location>
    <ligand>
        <name>GTP</name>
        <dbReference type="ChEBI" id="CHEBI:37565"/>
    </ligand>
</feature>
<dbReference type="EC" id="2.7.1.156" evidence="14"/>
<evidence type="ECO:0000256" key="3">
    <source>
        <dbReference type="ARBA" id="ARBA00001522"/>
    </source>
</evidence>
<protein>
    <recommendedName>
        <fullName evidence="14">Bifunctional adenosylcobalamin biosynthesis protein</fullName>
        <ecNumber evidence="14">2.7.1.156</ecNumber>
        <ecNumber evidence="14">2.7.7.62</ecNumber>
    </recommendedName>
</protein>
<keyword evidence="17" id="KW-0548">Nucleotidyltransferase</keyword>
<accession>A0A2T5V9F8</accession>
<comment type="caution">
    <text evidence="17">The sequence shown here is derived from an EMBL/GenBank/DDBJ whole genome shotgun (WGS) entry which is preliminary data.</text>
</comment>
<dbReference type="EMBL" id="QAYG01000004">
    <property type="protein sequence ID" value="PTW60393.1"/>
    <property type="molecule type" value="Genomic_DNA"/>
</dbReference>
<gene>
    <name evidence="17" type="ORF">C8N35_10414</name>
</gene>
<dbReference type="GO" id="GO:0008820">
    <property type="term" value="F:cobinamide phosphate guanylyltransferase activity"/>
    <property type="evidence" value="ECO:0007669"/>
    <property type="project" value="UniProtKB-UniRule"/>
</dbReference>
<comment type="pathway">
    <text evidence="5 14">Cofactor biosynthesis; adenosylcobalamin biosynthesis; adenosylcobalamin from cob(II)yrinate a,c-diamide: step 6/7.</text>
</comment>
<dbReference type="RefSeq" id="WP_428977108.1">
    <property type="nucleotide sequence ID" value="NZ_QAYG01000004.1"/>
</dbReference>
<evidence type="ECO:0000256" key="13">
    <source>
        <dbReference type="ARBA" id="ARBA00023134"/>
    </source>
</evidence>
<evidence type="ECO:0000256" key="9">
    <source>
        <dbReference type="ARBA" id="ARBA00022679"/>
    </source>
</evidence>
<dbReference type="UniPathway" id="UPA00148">
    <property type="reaction ID" value="UER00236"/>
</dbReference>
<dbReference type="GO" id="GO:0005524">
    <property type="term" value="F:ATP binding"/>
    <property type="evidence" value="ECO:0007669"/>
    <property type="project" value="UniProtKB-UniRule"/>
</dbReference>
<evidence type="ECO:0000256" key="16">
    <source>
        <dbReference type="PIRSR" id="PIRSR006135-2"/>
    </source>
</evidence>
<keyword evidence="10 14" id="KW-0547">Nucleotide-binding</keyword>
<dbReference type="GO" id="GO:0009236">
    <property type="term" value="P:cobalamin biosynthetic process"/>
    <property type="evidence" value="ECO:0007669"/>
    <property type="project" value="UniProtKB-UniRule"/>
</dbReference>